<name>A0ABX0J5S1_9BACL</name>
<comment type="caution">
    <text evidence="1">The sequence shown here is derived from an EMBL/GenBank/DDBJ whole genome shotgun (WGS) entry which is preliminary data.</text>
</comment>
<protein>
    <submittedName>
        <fullName evidence="1">Uncharacterized protein</fullName>
    </submittedName>
</protein>
<accession>A0ABX0J5S1</accession>
<dbReference type="Proteomes" id="UP001165962">
    <property type="component" value="Unassembled WGS sequence"/>
</dbReference>
<organism evidence="1 2">
    <name type="scientific">Paenibacillus agricola</name>
    <dbReference type="NCBI Taxonomy" id="2716264"/>
    <lineage>
        <taxon>Bacteria</taxon>
        <taxon>Bacillati</taxon>
        <taxon>Bacillota</taxon>
        <taxon>Bacilli</taxon>
        <taxon>Bacillales</taxon>
        <taxon>Paenibacillaceae</taxon>
        <taxon>Paenibacillus</taxon>
    </lineage>
</organism>
<evidence type="ECO:0000313" key="1">
    <source>
        <dbReference type="EMBL" id="NHN30775.1"/>
    </source>
</evidence>
<keyword evidence="2" id="KW-1185">Reference proteome</keyword>
<dbReference type="EMBL" id="JAAOIW010000004">
    <property type="protein sequence ID" value="NHN30775.1"/>
    <property type="molecule type" value="Genomic_DNA"/>
</dbReference>
<evidence type="ECO:0000313" key="2">
    <source>
        <dbReference type="Proteomes" id="UP001165962"/>
    </source>
</evidence>
<reference evidence="1" key="1">
    <citation type="submission" date="2020-03" db="EMBL/GenBank/DDBJ databases">
        <title>Draft sequencing of Paenibacilllus sp. S3N08.</title>
        <authorList>
            <person name="Kim D.-U."/>
        </authorList>
    </citation>
    <scope>NUCLEOTIDE SEQUENCE</scope>
    <source>
        <strain evidence="1">S3N08</strain>
    </source>
</reference>
<gene>
    <name evidence="1" type="ORF">G9U52_13115</name>
</gene>
<sequence length="21" mass="2380">MKLEIPKKAKEAAVVKKIQIN</sequence>
<proteinExistence type="predicted"/>